<feature type="transmembrane region" description="Helical" evidence="1">
    <location>
        <begin position="316"/>
        <end position="337"/>
    </location>
</feature>
<dbReference type="Proteomes" id="UP000034050">
    <property type="component" value="Unassembled WGS sequence"/>
</dbReference>
<name>A0A0G1FJX2_9BACT</name>
<keyword evidence="1" id="KW-0472">Membrane</keyword>
<feature type="transmembrane region" description="Helical" evidence="1">
    <location>
        <begin position="172"/>
        <end position="195"/>
    </location>
</feature>
<feature type="transmembrane region" description="Helical" evidence="1">
    <location>
        <begin position="357"/>
        <end position="376"/>
    </location>
</feature>
<feature type="transmembrane region" description="Helical" evidence="1">
    <location>
        <begin position="103"/>
        <end position="122"/>
    </location>
</feature>
<keyword evidence="1" id="KW-1133">Transmembrane helix</keyword>
<keyword evidence="1" id="KW-0812">Transmembrane</keyword>
<dbReference type="STRING" id="1618446.UV61_C0003G0011"/>
<comment type="caution">
    <text evidence="2">The sequence shown here is derived from an EMBL/GenBank/DDBJ whole genome shotgun (WGS) entry which is preliminary data.</text>
</comment>
<dbReference type="EMBL" id="LCFD01000003">
    <property type="protein sequence ID" value="KKS87158.1"/>
    <property type="molecule type" value="Genomic_DNA"/>
</dbReference>
<feature type="transmembrane region" description="Helical" evidence="1">
    <location>
        <begin position="249"/>
        <end position="272"/>
    </location>
</feature>
<feature type="transmembrane region" description="Helical" evidence="1">
    <location>
        <begin position="662"/>
        <end position="682"/>
    </location>
</feature>
<gene>
    <name evidence="2" type="ORF">UV61_C0003G0011</name>
</gene>
<sequence>MKILSGLIKSTYFVFVFLGLPLIIVWVGYSQIWPLFTGEFTQQLGSIEVSYIQMAKFISSSWPRLAWQPRWYLGYPMSVLYTPFVPVFEFVSHNLWGWSYSHAYRWLTAFSYVGGLVTLYLFTRTWFKNTAAGYIAALIYGILPSFMGLLYPEIALDRFLVDLVEPRRFTILVRWGEGPHVVSLMFLPLAALFLIKFLRRGNKWQLLFGSVFTALVLLTNSVGAWGLLLLSFAVVFGELTENPGRWQQVLGRSLIFAAVSFGLSAFWFNPLFLATFFHEGGGAWGFWKNQFPWGWLLGGAILAIYFFLSKKLLGKIFGVSGSLLFLGMMFGLVNTYYGSGSERLELVPQVLRLTTEVDIAVALAVGGVISAAGFILSKMHRNLLGLGMVVVIIAGSILMGGRQLRLISDLPRFAEPAEKAGIKLEQTAEYEIAKVLETKVKGQERVFVPGNYGFYLNYFTDLPQLRGALFQSAVNPWPDHIYFQTVNGLDADITLDWLKIANVGWFVFSGPRETFHDFKVDESKFAAVLKFDEDRQGDKIYQVPLKDTSLTKAVPQAILSVKIPINAIDRTPIAQYVGILESSRNQLQLVEKNNGVYEITGNVGDGELVLVQMAYAPGWQARDKSGQGLVVSKDPLGMIAIKPKQTGAQNIDLIYGVSGQVMVGWLATLTMWVFCGLIIFKFKSPMIEIKPKMAAKENVEEE</sequence>
<dbReference type="AlphaFoldDB" id="A0A0G1FJX2"/>
<feature type="transmembrane region" description="Helical" evidence="1">
    <location>
        <begin position="383"/>
        <end position="401"/>
    </location>
</feature>
<feature type="transmembrane region" description="Helical" evidence="1">
    <location>
        <begin position="134"/>
        <end position="151"/>
    </location>
</feature>
<evidence type="ECO:0000313" key="3">
    <source>
        <dbReference type="Proteomes" id="UP000034050"/>
    </source>
</evidence>
<evidence type="ECO:0000256" key="1">
    <source>
        <dbReference type="SAM" id="Phobius"/>
    </source>
</evidence>
<proteinExistence type="predicted"/>
<evidence type="ECO:0000313" key="2">
    <source>
        <dbReference type="EMBL" id="KKS87158.1"/>
    </source>
</evidence>
<protein>
    <submittedName>
        <fullName evidence="2">Integral membrane protein-like protein</fullName>
    </submittedName>
</protein>
<accession>A0A0G1FJX2</accession>
<organism evidence="2 3">
    <name type="scientific">Candidatus Gottesmanbacteria bacterium GW2011_GWB1_43_11</name>
    <dbReference type="NCBI Taxonomy" id="1618446"/>
    <lineage>
        <taxon>Bacteria</taxon>
        <taxon>Candidatus Gottesmaniibacteriota</taxon>
    </lineage>
</organism>
<feature type="transmembrane region" description="Helical" evidence="1">
    <location>
        <begin position="292"/>
        <end position="309"/>
    </location>
</feature>
<reference evidence="2 3" key="1">
    <citation type="journal article" date="2015" name="Nature">
        <title>rRNA introns, odd ribosomes, and small enigmatic genomes across a large radiation of phyla.</title>
        <authorList>
            <person name="Brown C.T."/>
            <person name="Hug L.A."/>
            <person name="Thomas B.C."/>
            <person name="Sharon I."/>
            <person name="Castelle C.J."/>
            <person name="Singh A."/>
            <person name="Wilkins M.J."/>
            <person name="Williams K.H."/>
            <person name="Banfield J.F."/>
        </authorList>
    </citation>
    <scope>NUCLEOTIDE SEQUENCE [LARGE SCALE GENOMIC DNA]</scope>
</reference>
<feature type="transmembrane region" description="Helical" evidence="1">
    <location>
        <begin position="72"/>
        <end position="91"/>
    </location>
</feature>
<feature type="transmembrane region" description="Helical" evidence="1">
    <location>
        <begin position="207"/>
        <end position="237"/>
    </location>
</feature>
<feature type="transmembrane region" description="Helical" evidence="1">
    <location>
        <begin position="12"/>
        <end position="29"/>
    </location>
</feature>